<dbReference type="Pfam" id="PF01263">
    <property type="entry name" value="Aldose_epim"/>
    <property type="match status" value="1"/>
</dbReference>
<dbReference type="GO" id="GO:0030246">
    <property type="term" value="F:carbohydrate binding"/>
    <property type="evidence" value="ECO:0007669"/>
    <property type="project" value="InterPro"/>
</dbReference>
<evidence type="ECO:0000256" key="6">
    <source>
        <dbReference type="PIRSR" id="PIRSR005096-1"/>
    </source>
</evidence>
<dbReference type="GO" id="GO:0005737">
    <property type="term" value="C:cytoplasm"/>
    <property type="evidence" value="ECO:0007669"/>
    <property type="project" value="TreeGrafter"/>
</dbReference>
<protein>
    <recommendedName>
        <fullName evidence="5">Aldose 1-epimerase</fullName>
        <ecNumber evidence="5">5.1.3.3</ecNumber>
    </recommendedName>
</protein>
<evidence type="ECO:0000256" key="3">
    <source>
        <dbReference type="ARBA" id="ARBA00023235"/>
    </source>
</evidence>
<dbReference type="PANTHER" id="PTHR10091:SF0">
    <property type="entry name" value="GALACTOSE MUTAROTASE"/>
    <property type="match status" value="1"/>
</dbReference>
<dbReference type="EMBL" id="SAVA01000011">
    <property type="protein sequence ID" value="RWR49468.1"/>
    <property type="molecule type" value="Genomic_DNA"/>
</dbReference>
<evidence type="ECO:0000313" key="10">
    <source>
        <dbReference type="Proteomes" id="UP000288071"/>
    </source>
</evidence>
<dbReference type="InterPro" id="IPR015443">
    <property type="entry name" value="Aldose_1-epimerase"/>
</dbReference>
<dbReference type="InterPro" id="IPR008183">
    <property type="entry name" value="Aldose_1/G6P_1-epimerase"/>
</dbReference>
<accession>A0A3S3PE11</accession>
<name>A0A3S3PE11_9RHOB</name>
<evidence type="ECO:0000313" key="9">
    <source>
        <dbReference type="EMBL" id="RWR49468.1"/>
    </source>
</evidence>
<keyword evidence="10" id="KW-1185">Reference proteome</keyword>
<feature type="binding site" evidence="8">
    <location>
        <begin position="76"/>
        <end position="77"/>
    </location>
    <ligand>
        <name>beta-D-galactose</name>
        <dbReference type="ChEBI" id="CHEBI:27667"/>
    </ligand>
</feature>
<evidence type="ECO:0000256" key="8">
    <source>
        <dbReference type="PIRSR" id="PIRSR005096-3"/>
    </source>
</evidence>
<dbReference type="InterPro" id="IPR047215">
    <property type="entry name" value="Galactose_mutarotase-like"/>
</dbReference>
<dbReference type="UniPathway" id="UPA00242"/>
<feature type="active site" description="Proton donor" evidence="6">
    <location>
        <position position="176"/>
    </location>
</feature>
<comment type="caution">
    <text evidence="9">The sequence shown here is derived from an EMBL/GenBank/DDBJ whole genome shotgun (WGS) entry which is preliminary data.</text>
</comment>
<dbReference type="Gene3D" id="2.70.98.10">
    <property type="match status" value="1"/>
</dbReference>
<keyword evidence="4 5" id="KW-0119">Carbohydrate metabolism</keyword>
<dbReference type="EC" id="5.1.3.3" evidence="5"/>
<comment type="catalytic activity">
    <reaction evidence="5">
        <text>alpha-D-glucose = beta-D-glucose</text>
        <dbReference type="Rhea" id="RHEA:10264"/>
        <dbReference type="ChEBI" id="CHEBI:15903"/>
        <dbReference type="ChEBI" id="CHEBI:17925"/>
        <dbReference type="EC" id="5.1.3.3"/>
    </reaction>
</comment>
<dbReference type="InterPro" id="IPR014718">
    <property type="entry name" value="GH-type_carb-bd"/>
</dbReference>
<evidence type="ECO:0000256" key="7">
    <source>
        <dbReference type="PIRSR" id="PIRSR005096-2"/>
    </source>
</evidence>
<reference evidence="10" key="1">
    <citation type="submission" date="2019-01" db="EMBL/GenBank/DDBJ databases">
        <title>Sinorhodobacter populi sp. nov. isolated from the symptomatic bark tissue of Populus euramericana canker.</title>
        <authorList>
            <person name="Li Y."/>
        </authorList>
    </citation>
    <scope>NUCLEOTIDE SEQUENCE [LARGE SCALE GENOMIC DNA]</scope>
    <source>
        <strain evidence="10">CGMCC 1.12963</strain>
    </source>
</reference>
<evidence type="ECO:0000256" key="5">
    <source>
        <dbReference type="PIRNR" id="PIRNR005096"/>
    </source>
</evidence>
<evidence type="ECO:0000256" key="2">
    <source>
        <dbReference type="ARBA" id="ARBA00006206"/>
    </source>
</evidence>
<dbReference type="GO" id="GO:0006006">
    <property type="term" value="P:glucose metabolic process"/>
    <property type="evidence" value="ECO:0007669"/>
    <property type="project" value="TreeGrafter"/>
</dbReference>
<proteinExistence type="inferred from homology"/>
<dbReference type="AlphaFoldDB" id="A0A3S3PE11"/>
<dbReference type="RefSeq" id="WP_128157384.1">
    <property type="nucleotide sequence ID" value="NZ_JBHSOM010000014.1"/>
</dbReference>
<dbReference type="Proteomes" id="UP000288071">
    <property type="component" value="Unassembled WGS sequence"/>
</dbReference>
<reference evidence="9 10" key="2">
    <citation type="submission" date="2019-01" db="EMBL/GenBank/DDBJ databases">
        <title>Sinorhodobacter populi sp. nov. isolated from the symptomatic bark tissue of Populus euramericana canker.</title>
        <authorList>
            <person name="Xu G."/>
        </authorList>
    </citation>
    <scope>NUCLEOTIDE SEQUENCE [LARGE SCALE GENOMIC DNA]</scope>
    <source>
        <strain evidence="9 10">CGMCC 1.12963</strain>
    </source>
</reference>
<organism evidence="9 10">
    <name type="scientific">Paenirhodobacter huangdaonensis</name>
    <dbReference type="NCBI Taxonomy" id="2501515"/>
    <lineage>
        <taxon>Bacteria</taxon>
        <taxon>Pseudomonadati</taxon>
        <taxon>Pseudomonadota</taxon>
        <taxon>Alphaproteobacteria</taxon>
        <taxon>Rhodobacterales</taxon>
        <taxon>Rhodobacter group</taxon>
        <taxon>Paenirhodobacter</taxon>
    </lineage>
</organism>
<dbReference type="GO" id="GO:0033499">
    <property type="term" value="P:galactose catabolic process via UDP-galactose, Leloir pathway"/>
    <property type="evidence" value="ECO:0007669"/>
    <property type="project" value="TreeGrafter"/>
</dbReference>
<dbReference type="GO" id="GO:0004034">
    <property type="term" value="F:aldose 1-epimerase activity"/>
    <property type="evidence" value="ECO:0007669"/>
    <property type="project" value="UniProtKB-EC"/>
</dbReference>
<evidence type="ECO:0000256" key="4">
    <source>
        <dbReference type="ARBA" id="ARBA00023277"/>
    </source>
</evidence>
<dbReference type="PIRSF" id="PIRSF005096">
    <property type="entry name" value="GALM"/>
    <property type="match status" value="1"/>
</dbReference>
<comment type="similarity">
    <text evidence="2 5">Belongs to the aldose epimerase family.</text>
</comment>
<gene>
    <name evidence="9" type="ORF">EOW66_16470</name>
</gene>
<dbReference type="PANTHER" id="PTHR10091">
    <property type="entry name" value="ALDOSE-1-EPIMERASE"/>
    <property type="match status" value="1"/>
</dbReference>
<feature type="active site" description="Proton acceptor" evidence="6">
    <location>
        <position position="306"/>
    </location>
</feature>
<dbReference type="SUPFAM" id="SSF74650">
    <property type="entry name" value="Galactose mutarotase-like"/>
    <property type="match status" value="1"/>
</dbReference>
<dbReference type="InterPro" id="IPR011013">
    <property type="entry name" value="Gal_mutarotase_sf_dom"/>
</dbReference>
<evidence type="ECO:0000256" key="1">
    <source>
        <dbReference type="ARBA" id="ARBA00005028"/>
    </source>
</evidence>
<comment type="pathway">
    <text evidence="1 5">Carbohydrate metabolism; hexose metabolism.</text>
</comment>
<keyword evidence="3 5" id="KW-0413">Isomerase</keyword>
<feature type="binding site" evidence="7">
    <location>
        <position position="247"/>
    </location>
    <ligand>
        <name>beta-D-galactose</name>
        <dbReference type="ChEBI" id="CHEBI:27667"/>
    </ligand>
</feature>
<sequence>MREPFGTLPDGREVERLTLAAGGVTARIITFGAALQTLVVPDRTGTPDDIVLGHDGLAGYLAHRSFFGATIGRVANRIAGGRFLLDGREVRLAVNEGSTTLHGGPDGWDRRLWQIEAESPGAVRLGLVSPAGDQGFPGRVHARVTYALSAEAGAAVLRITHEAQTDAPTPVAMTHHSFFALAGARGLATRPRSALDYRLTVAAARYLPVDAHAIPRAPAPVGATPFDFRTGRLPVTAVRSGVIGGYDHCLCLDAGRAELFDPVTGRRMTLCTDQPGLQVYTGDALDGSVRGKNGRAYACQDAICLEPQTWPNAVNMPPGPGLPSPILRPGTPYRAQMSLRFTAD</sequence>
<dbReference type="CDD" id="cd09019">
    <property type="entry name" value="galactose_mutarotase_like"/>
    <property type="match status" value="1"/>
</dbReference>